<name>A0A6A2YI73_HIBSY</name>
<dbReference type="GO" id="GO:0005783">
    <property type="term" value="C:endoplasmic reticulum"/>
    <property type="evidence" value="ECO:0007669"/>
    <property type="project" value="TreeGrafter"/>
</dbReference>
<evidence type="ECO:0000259" key="2">
    <source>
        <dbReference type="Pfam" id="PF13850"/>
    </source>
</evidence>
<accession>A0A6A2YI73</accession>
<comment type="caution">
    <text evidence="3">The sequence shown here is derived from an EMBL/GenBank/DDBJ whole genome shotgun (WGS) entry which is preliminary data.</text>
</comment>
<evidence type="ECO:0000313" key="4">
    <source>
        <dbReference type="Proteomes" id="UP000436088"/>
    </source>
</evidence>
<feature type="transmembrane region" description="Helical" evidence="1">
    <location>
        <begin position="22"/>
        <end position="45"/>
    </location>
</feature>
<organism evidence="3 4">
    <name type="scientific">Hibiscus syriacus</name>
    <name type="common">Rose of Sharon</name>
    <dbReference type="NCBI Taxonomy" id="106335"/>
    <lineage>
        <taxon>Eukaryota</taxon>
        <taxon>Viridiplantae</taxon>
        <taxon>Streptophyta</taxon>
        <taxon>Embryophyta</taxon>
        <taxon>Tracheophyta</taxon>
        <taxon>Spermatophyta</taxon>
        <taxon>Magnoliopsida</taxon>
        <taxon>eudicotyledons</taxon>
        <taxon>Gunneridae</taxon>
        <taxon>Pentapetalae</taxon>
        <taxon>rosids</taxon>
        <taxon>malvids</taxon>
        <taxon>Malvales</taxon>
        <taxon>Malvaceae</taxon>
        <taxon>Malvoideae</taxon>
        <taxon>Hibiscus</taxon>
    </lineage>
</organism>
<dbReference type="InterPro" id="IPR045888">
    <property type="entry name" value="Erv"/>
</dbReference>
<sequence>MMNTVFNKLRNLDAYPKVNDDFYSRTLFGGIITLVSSLAILLLVFSEFTLYLHTVTETKLLVDTSRGKTFHINFDVTFPAIPCTLLSVDTMDISGEQHHDIKHDIIKKRINAHGDVIESRPDGIGAPKIEKPLQRHGGRLEKNETYCGSCFGAEQGTMDT</sequence>
<feature type="domain" description="Endoplasmic reticulum vesicle transporter N-terminal" evidence="2">
    <location>
        <begin position="9"/>
        <end position="98"/>
    </location>
</feature>
<evidence type="ECO:0000313" key="3">
    <source>
        <dbReference type="EMBL" id="KAE8677849.1"/>
    </source>
</evidence>
<keyword evidence="1" id="KW-0812">Transmembrane</keyword>
<protein>
    <submittedName>
        <fullName evidence="3">Polymerase/histidinol phosphatase-like</fullName>
    </submittedName>
</protein>
<dbReference type="Proteomes" id="UP000436088">
    <property type="component" value="Unassembled WGS sequence"/>
</dbReference>
<dbReference type="PANTHER" id="PTHR10984">
    <property type="entry name" value="ENDOPLASMIC RETICULUM-GOLGI INTERMEDIATE COMPARTMENT PROTEIN"/>
    <property type="match status" value="1"/>
</dbReference>
<proteinExistence type="predicted"/>
<keyword evidence="1" id="KW-0472">Membrane</keyword>
<dbReference type="EMBL" id="VEPZ02001351">
    <property type="protein sequence ID" value="KAE8677849.1"/>
    <property type="molecule type" value="Genomic_DNA"/>
</dbReference>
<dbReference type="PANTHER" id="PTHR10984:SF55">
    <property type="entry name" value="ENDOPLASMIC RETICULUM VESICLE TRANSPORTER C-TERMINAL DOMAIN-CONTAINING PROTEIN"/>
    <property type="match status" value="1"/>
</dbReference>
<gene>
    <name evidence="3" type="ORF">F3Y22_tig00111493pilonHSYRG00029</name>
</gene>
<keyword evidence="1" id="KW-1133">Transmembrane helix</keyword>
<dbReference type="AlphaFoldDB" id="A0A6A2YI73"/>
<dbReference type="InterPro" id="IPR039542">
    <property type="entry name" value="Erv_N"/>
</dbReference>
<evidence type="ECO:0000256" key="1">
    <source>
        <dbReference type="SAM" id="Phobius"/>
    </source>
</evidence>
<dbReference type="Pfam" id="PF13850">
    <property type="entry name" value="ERGIC_N"/>
    <property type="match status" value="1"/>
</dbReference>
<keyword evidence="4" id="KW-1185">Reference proteome</keyword>
<dbReference type="GO" id="GO:0030134">
    <property type="term" value="C:COPII-coated ER to Golgi transport vesicle"/>
    <property type="evidence" value="ECO:0007669"/>
    <property type="project" value="TreeGrafter"/>
</dbReference>
<reference evidence="3" key="1">
    <citation type="submission" date="2019-09" db="EMBL/GenBank/DDBJ databases">
        <title>Draft genome information of white flower Hibiscus syriacus.</title>
        <authorList>
            <person name="Kim Y.-M."/>
        </authorList>
    </citation>
    <scope>NUCLEOTIDE SEQUENCE [LARGE SCALE GENOMIC DNA]</scope>
    <source>
        <strain evidence="3">YM2019G1</strain>
    </source>
</reference>